<organism evidence="2 3">
    <name type="scientific">Ruegeria sediminis</name>
    <dbReference type="NCBI Taxonomy" id="2583820"/>
    <lineage>
        <taxon>Bacteria</taxon>
        <taxon>Pseudomonadati</taxon>
        <taxon>Pseudomonadota</taxon>
        <taxon>Alphaproteobacteria</taxon>
        <taxon>Rhodobacterales</taxon>
        <taxon>Roseobacteraceae</taxon>
        <taxon>Ruegeria</taxon>
    </lineage>
</organism>
<dbReference type="InterPro" id="IPR002816">
    <property type="entry name" value="TraB/PrgY/GumN_fam"/>
</dbReference>
<keyword evidence="1" id="KW-0732">Signal</keyword>
<dbReference type="Pfam" id="PF01963">
    <property type="entry name" value="TraB_PrgY_gumN"/>
    <property type="match status" value="1"/>
</dbReference>
<dbReference type="EMBL" id="VCPD01000001">
    <property type="protein sequence ID" value="TMV09884.1"/>
    <property type="molecule type" value="Genomic_DNA"/>
</dbReference>
<dbReference type="CDD" id="cd14789">
    <property type="entry name" value="Tiki"/>
    <property type="match status" value="1"/>
</dbReference>
<comment type="caution">
    <text evidence="2">The sequence shown here is derived from an EMBL/GenBank/DDBJ whole genome shotgun (WGS) entry which is preliminary data.</text>
</comment>
<protein>
    <submittedName>
        <fullName evidence="2">TraB/GumN family protein</fullName>
    </submittedName>
</protein>
<feature type="signal peptide" evidence="1">
    <location>
        <begin position="1"/>
        <end position="19"/>
    </location>
</feature>
<proteinExistence type="predicted"/>
<dbReference type="PROSITE" id="PS51257">
    <property type="entry name" value="PROKAR_LIPOPROTEIN"/>
    <property type="match status" value="1"/>
</dbReference>
<evidence type="ECO:0000313" key="2">
    <source>
        <dbReference type="EMBL" id="TMV09884.1"/>
    </source>
</evidence>
<dbReference type="InterPro" id="IPR047111">
    <property type="entry name" value="YbaP-like"/>
</dbReference>
<dbReference type="PANTHER" id="PTHR40590:SF1">
    <property type="entry name" value="CYTOPLASMIC PROTEIN"/>
    <property type="match status" value="1"/>
</dbReference>
<sequence>MRLIFGLLFLCLLPLQALAACDGRDLRPDMTAQDRAELDAALAGIPFAEGNHWIATKGGATLHLIGTLHTNDPRMDAVIERLSPALSGADSYYFEITEADMTAFERKLARDFSPVLITSGPTLVDLIDEDNWASLSDKLAERGIPGWMAAKMRPWFLSMMLGMPPCLLTAPDADRGMDKRLSELAGAQDIPQHSLERIEDLMALFDTNPIEEQVRSVVRLAAALDAGDDQLATMANAYMEEKHAEILQFARLQGLRDSGLPRAEFDAEWAGFEEQLLVQRNENWLRHILAIRDQTAVIAVGAGHLSGEYGLLNHLQQAGYALERAAF</sequence>
<accession>A0ABY2X4B2</accession>
<evidence type="ECO:0000313" key="3">
    <source>
        <dbReference type="Proteomes" id="UP001193035"/>
    </source>
</evidence>
<keyword evidence="3" id="KW-1185">Reference proteome</keyword>
<dbReference type="PANTHER" id="PTHR40590">
    <property type="entry name" value="CYTOPLASMIC PROTEIN-RELATED"/>
    <property type="match status" value="1"/>
</dbReference>
<reference evidence="2 3" key="1">
    <citation type="submission" date="2019-05" db="EMBL/GenBank/DDBJ databases">
        <title>Ruegeria sp. nov., isolated from tidal flat.</title>
        <authorList>
            <person name="Kim W."/>
        </authorList>
    </citation>
    <scope>NUCLEOTIDE SEQUENCE [LARGE SCALE GENOMIC DNA]</scope>
    <source>
        <strain evidence="2 3">CAU 1488</strain>
    </source>
</reference>
<feature type="chain" id="PRO_5046603493" evidence="1">
    <location>
        <begin position="20"/>
        <end position="327"/>
    </location>
</feature>
<name>A0ABY2X4B2_9RHOB</name>
<dbReference type="RefSeq" id="WP_138839943.1">
    <property type="nucleotide sequence ID" value="NZ_VCPD01000001.1"/>
</dbReference>
<evidence type="ECO:0000256" key="1">
    <source>
        <dbReference type="SAM" id="SignalP"/>
    </source>
</evidence>
<gene>
    <name evidence="2" type="ORF">FGK63_02090</name>
</gene>
<dbReference type="Proteomes" id="UP001193035">
    <property type="component" value="Unassembled WGS sequence"/>
</dbReference>